<gene>
    <name evidence="2" type="ORF">PFISCL1PPCAC_22484</name>
</gene>
<name>A0AAV5WJM1_9BILA</name>
<evidence type="ECO:0000313" key="2">
    <source>
        <dbReference type="EMBL" id="GMT31187.1"/>
    </source>
</evidence>
<evidence type="ECO:0000313" key="3">
    <source>
        <dbReference type="Proteomes" id="UP001432322"/>
    </source>
</evidence>
<protein>
    <recommendedName>
        <fullName evidence="4">SWIM-type domain-containing protein</fullName>
    </recommendedName>
</protein>
<evidence type="ECO:0000256" key="1">
    <source>
        <dbReference type="SAM" id="MobiDB-lite"/>
    </source>
</evidence>
<dbReference type="AlphaFoldDB" id="A0AAV5WJM1"/>
<organism evidence="2 3">
    <name type="scientific">Pristionchus fissidentatus</name>
    <dbReference type="NCBI Taxonomy" id="1538716"/>
    <lineage>
        <taxon>Eukaryota</taxon>
        <taxon>Metazoa</taxon>
        <taxon>Ecdysozoa</taxon>
        <taxon>Nematoda</taxon>
        <taxon>Chromadorea</taxon>
        <taxon>Rhabditida</taxon>
        <taxon>Rhabditina</taxon>
        <taxon>Diplogasteromorpha</taxon>
        <taxon>Diplogasteroidea</taxon>
        <taxon>Neodiplogasteridae</taxon>
        <taxon>Pristionchus</taxon>
    </lineage>
</organism>
<sequence length="356" mass="39726">VLDGLVLSAVEGGGLYYLENITTSTLIEAANPTTSFVPEDVCPVANGPARIALERRIKLWKVKSSAKELVILKNDLGDIVGVSVDEDGSTTCGMRSCRVPGRSRLCEHVLALICNGRKDVEEFFRRKKRDLRRLLAPQCRGGQKPGVRPKAPRKWGTGGNVLGVRRRSYSVDATASFDVDSDLEDREIVKRKHLTKDMRDNLSQSSAIVDIRVDDEAEITKRRRCDGAEETVPRAEEVCVPEEGQDVFEDRNDSSLLLDPPAGDWRQQFKLSAEKFKRDLREKEEIELSKIRALVSPSHEPPSDGKDTPANDPTLDHSYGRGTKDEEFIFDLPSSLWRADVALKLQISNSTLFPQV</sequence>
<reference evidence="2" key="1">
    <citation type="submission" date="2023-10" db="EMBL/GenBank/DDBJ databases">
        <title>Genome assembly of Pristionchus species.</title>
        <authorList>
            <person name="Yoshida K."/>
            <person name="Sommer R.J."/>
        </authorList>
    </citation>
    <scope>NUCLEOTIDE SEQUENCE</scope>
    <source>
        <strain evidence="2">RS5133</strain>
    </source>
</reference>
<dbReference type="EMBL" id="BTSY01000006">
    <property type="protein sequence ID" value="GMT31187.1"/>
    <property type="molecule type" value="Genomic_DNA"/>
</dbReference>
<accession>A0AAV5WJM1</accession>
<feature type="region of interest" description="Disordered" evidence="1">
    <location>
        <begin position="139"/>
        <end position="159"/>
    </location>
</feature>
<keyword evidence="3" id="KW-1185">Reference proteome</keyword>
<dbReference type="Proteomes" id="UP001432322">
    <property type="component" value="Unassembled WGS sequence"/>
</dbReference>
<feature type="non-terminal residue" evidence="2">
    <location>
        <position position="356"/>
    </location>
</feature>
<comment type="caution">
    <text evidence="2">The sequence shown here is derived from an EMBL/GenBank/DDBJ whole genome shotgun (WGS) entry which is preliminary data.</text>
</comment>
<evidence type="ECO:0008006" key="4">
    <source>
        <dbReference type="Google" id="ProtNLM"/>
    </source>
</evidence>
<feature type="region of interest" description="Disordered" evidence="1">
    <location>
        <begin position="293"/>
        <end position="320"/>
    </location>
</feature>
<feature type="compositionally biased region" description="Basic and acidic residues" evidence="1">
    <location>
        <begin position="301"/>
        <end position="320"/>
    </location>
</feature>
<feature type="non-terminal residue" evidence="2">
    <location>
        <position position="1"/>
    </location>
</feature>
<proteinExistence type="predicted"/>